<gene>
    <name evidence="1" type="ORF">EDS130_LOCUS20703</name>
    <name evidence="2" type="ORF">XAT740_LOCUS43642</name>
</gene>
<protein>
    <submittedName>
        <fullName evidence="2">Uncharacterized protein</fullName>
    </submittedName>
</protein>
<comment type="caution">
    <text evidence="2">The sequence shown here is derived from an EMBL/GenBank/DDBJ whole genome shotgun (WGS) entry which is preliminary data.</text>
</comment>
<dbReference type="EMBL" id="CAJNOR010005411">
    <property type="protein sequence ID" value="CAF1561324.1"/>
    <property type="molecule type" value="Genomic_DNA"/>
</dbReference>
<dbReference type="EMBL" id="CAJNOJ010000102">
    <property type="protein sequence ID" value="CAF1114367.1"/>
    <property type="molecule type" value="Genomic_DNA"/>
</dbReference>
<reference evidence="2" key="1">
    <citation type="submission" date="2021-02" db="EMBL/GenBank/DDBJ databases">
        <authorList>
            <person name="Nowell W R."/>
        </authorList>
    </citation>
    <scope>NUCLEOTIDE SEQUENCE</scope>
</reference>
<proteinExistence type="predicted"/>
<name>A0A815XSQ1_ADIRI</name>
<dbReference type="Proteomes" id="UP000663852">
    <property type="component" value="Unassembled WGS sequence"/>
</dbReference>
<evidence type="ECO:0000313" key="1">
    <source>
        <dbReference type="EMBL" id="CAF1114367.1"/>
    </source>
</evidence>
<sequence>MNDNDDEDEEVPFGGLFGPVEKIFADFDRFFAGLPSVFSIPSQEFSNENSQRSSSTNLRDEVLKQDNVHGDENLDSTIEQHGLHGAFPPTFSSSSTITSMHRETTPSGKCIIEKKVQQSFNQNEKNKTETVTKICGDKHHTTIKQDGNIIREYGNATLEELNQIDCSPTDGNEPIVGGNKYSDLFKKLFS</sequence>
<keyword evidence="3" id="KW-1185">Reference proteome</keyword>
<dbReference type="OrthoDB" id="10013265at2759"/>
<evidence type="ECO:0000313" key="2">
    <source>
        <dbReference type="EMBL" id="CAF1561324.1"/>
    </source>
</evidence>
<accession>A0A815XSQ1</accession>
<evidence type="ECO:0000313" key="3">
    <source>
        <dbReference type="Proteomes" id="UP000663828"/>
    </source>
</evidence>
<organism evidence="2 3">
    <name type="scientific">Adineta ricciae</name>
    <name type="common">Rotifer</name>
    <dbReference type="NCBI Taxonomy" id="249248"/>
    <lineage>
        <taxon>Eukaryota</taxon>
        <taxon>Metazoa</taxon>
        <taxon>Spiralia</taxon>
        <taxon>Gnathifera</taxon>
        <taxon>Rotifera</taxon>
        <taxon>Eurotatoria</taxon>
        <taxon>Bdelloidea</taxon>
        <taxon>Adinetida</taxon>
        <taxon>Adinetidae</taxon>
        <taxon>Adineta</taxon>
    </lineage>
</organism>
<dbReference type="AlphaFoldDB" id="A0A815XSQ1"/>
<dbReference type="Proteomes" id="UP000663828">
    <property type="component" value="Unassembled WGS sequence"/>
</dbReference>